<evidence type="ECO:0000256" key="3">
    <source>
        <dbReference type="ARBA" id="ARBA00008135"/>
    </source>
</evidence>
<comment type="function">
    <text evidence="9">Component of the cytochrome c oxidase, the last enzyme in the mitochondrial electron transport chain which drives oxidative phosphorylation.</text>
</comment>
<dbReference type="InParanoid" id="A0A7N5JS77"/>
<dbReference type="Gene3D" id="1.10.442.10">
    <property type="entry name" value="Cytochrome c oxidase subunit IV"/>
    <property type="match status" value="1"/>
</dbReference>
<reference evidence="10 11" key="1">
    <citation type="journal article" date="2010" name="Nature">
        <title>The sequence and de novo assembly of the giant panda genome.</title>
        <authorList>
            <person name="Li R."/>
            <person name="Fan W."/>
            <person name="Tian G."/>
            <person name="Zhu H."/>
            <person name="He L."/>
            <person name="Cai J."/>
            <person name="Huang Q."/>
            <person name="Cai Q."/>
            <person name="Li B."/>
            <person name="Bai Y."/>
            <person name="Zhang Z."/>
            <person name="Zhang Y."/>
            <person name="Wang W."/>
            <person name="Li J."/>
            <person name="Wei F."/>
            <person name="Li H."/>
            <person name="Jian M."/>
            <person name="Li J."/>
            <person name="Zhang Z."/>
            <person name="Nielsen R."/>
            <person name="Li D."/>
            <person name="Gu W."/>
            <person name="Yang Z."/>
            <person name="Xuan Z."/>
            <person name="Ryder O.A."/>
            <person name="Leung F.C."/>
            <person name="Zhou Y."/>
            <person name="Cao J."/>
            <person name="Sun X."/>
            <person name="Fu Y."/>
            <person name="Fang X."/>
            <person name="Guo X."/>
            <person name="Wang B."/>
            <person name="Hou R."/>
            <person name="Shen F."/>
            <person name="Mu B."/>
            <person name="Ni P."/>
            <person name="Lin R."/>
            <person name="Qian W."/>
            <person name="Wang G."/>
            <person name="Yu C."/>
            <person name="Nie W."/>
            <person name="Wang J."/>
            <person name="Wu Z."/>
            <person name="Liang H."/>
            <person name="Min J."/>
            <person name="Wu Q."/>
            <person name="Cheng S."/>
            <person name="Ruan J."/>
            <person name="Wang M."/>
            <person name="Shi Z."/>
            <person name="Wen M."/>
            <person name="Liu B."/>
            <person name="Ren X."/>
            <person name="Zheng H."/>
            <person name="Dong D."/>
            <person name="Cook K."/>
            <person name="Shan G."/>
            <person name="Zhang H."/>
            <person name="Kosiol C."/>
            <person name="Xie X."/>
            <person name="Lu Z."/>
            <person name="Zheng H."/>
            <person name="Li Y."/>
            <person name="Steiner C.C."/>
            <person name="Lam T.T."/>
            <person name="Lin S."/>
            <person name="Zhang Q."/>
            <person name="Li G."/>
            <person name="Tian J."/>
            <person name="Gong T."/>
            <person name="Liu H."/>
            <person name="Zhang D."/>
            <person name="Fang L."/>
            <person name="Ye C."/>
            <person name="Zhang J."/>
            <person name="Hu W."/>
            <person name="Xu A."/>
            <person name="Ren Y."/>
            <person name="Zhang G."/>
            <person name="Bruford M.W."/>
            <person name="Li Q."/>
            <person name="Ma L."/>
            <person name="Guo Y."/>
            <person name="An N."/>
            <person name="Hu Y."/>
            <person name="Zheng Y."/>
            <person name="Shi Y."/>
            <person name="Li Z."/>
            <person name="Liu Q."/>
            <person name="Chen Y."/>
            <person name="Zhao J."/>
            <person name="Qu N."/>
            <person name="Zhao S."/>
            <person name="Tian F."/>
            <person name="Wang X."/>
            <person name="Wang H."/>
            <person name="Xu L."/>
            <person name="Liu X."/>
            <person name="Vinar T."/>
            <person name="Wang Y."/>
            <person name="Lam T.W."/>
            <person name="Yiu S.M."/>
            <person name="Liu S."/>
            <person name="Zhang H."/>
            <person name="Li D."/>
            <person name="Huang Y."/>
            <person name="Wang X."/>
            <person name="Yang G."/>
            <person name="Jiang Z."/>
            <person name="Wang J."/>
            <person name="Qin N."/>
            <person name="Li L."/>
            <person name="Li J."/>
            <person name="Bolund L."/>
            <person name="Kristiansen K."/>
            <person name="Wong G.K."/>
            <person name="Olson M."/>
            <person name="Zhang X."/>
            <person name="Li S."/>
            <person name="Yang H."/>
            <person name="Wang J."/>
            <person name="Wang J."/>
        </authorList>
    </citation>
    <scope>NUCLEOTIDE SEQUENCE [LARGE SCALE GENOMIC DNA]</scope>
</reference>
<evidence type="ECO:0000256" key="2">
    <source>
        <dbReference type="ARBA" id="ARBA00004673"/>
    </source>
</evidence>
<dbReference type="GO" id="GO:0045277">
    <property type="term" value="C:respiratory chain complex IV"/>
    <property type="evidence" value="ECO:0007669"/>
    <property type="project" value="InterPro"/>
</dbReference>
<comment type="pathway">
    <text evidence="2 9">Energy metabolism; oxidative phosphorylation.</text>
</comment>
<comment type="subunit">
    <text evidence="9">Component of the cytochrome c oxidase (complex IV, CIV), a multisubunit enzyme composed of 14 subunits.</text>
</comment>
<evidence type="ECO:0000256" key="5">
    <source>
        <dbReference type="ARBA" id="ARBA00022792"/>
    </source>
</evidence>
<dbReference type="InterPro" id="IPR004203">
    <property type="entry name" value="Cyt_c_oxidase_su4_fam"/>
</dbReference>
<keyword evidence="5 9" id="KW-0999">Mitochondrion inner membrane</keyword>
<evidence type="ECO:0000256" key="7">
    <source>
        <dbReference type="ARBA" id="ARBA00023128"/>
    </source>
</evidence>
<dbReference type="InterPro" id="IPR036639">
    <property type="entry name" value="Cyt_c_oxidase_su4_sf"/>
</dbReference>
<dbReference type="Ensembl" id="ENSAMET00000037819.1">
    <property type="protein sequence ID" value="ENSAMEP00000029560.1"/>
    <property type="gene ID" value="ENSAMEG00000031253.1"/>
</dbReference>
<reference evidence="10" key="3">
    <citation type="submission" date="2025-09" db="UniProtKB">
        <authorList>
            <consortium name="Ensembl"/>
        </authorList>
    </citation>
    <scope>IDENTIFICATION</scope>
</reference>
<protein>
    <recommendedName>
        <fullName evidence="9">Cytochrome c oxidase subunit 4</fullName>
    </recommendedName>
</protein>
<name>A0A7N5JS77_AILME</name>
<organism evidence="10 11">
    <name type="scientific">Ailuropoda melanoleuca</name>
    <name type="common">Giant panda</name>
    <dbReference type="NCBI Taxonomy" id="9646"/>
    <lineage>
        <taxon>Eukaryota</taxon>
        <taxon>Metazoa</taxon>
        <taxon>Chordata</taxon>
        <taxon>Craniata</taxon>
        <taxon>Vertebrata</taxon>
        <taxon>Euteleostomi</taxon>
        <taxon>Mammalia</taxon>
        <taxon>Eutheria</taxon>
        <taxon>Laurasiatheria</taxon>
        <taxon>Carnivora</taxon>
        <taxon>Caniformia</taxon>
        <taxon>Ursidae</taxon>
        <taxon>Ailuropoda</taxon>
    </lineage>
</organism>
<dbReference type="InterPro" id="IPR013288">
    <property type="entry name" value="Cyt_c_oxidase_su4"/>
</dbReference>
<evidence type="ECO:0000313" key="11">
    <source>
        <dbReference type="Proteomes" id="UP000008912"/>
    </source>
</evidence>
<dbReference type="UniPathway" id="UPA00705"/>
<dbReference type="PANTHER" id="PTHR10707">
    <property type="entry name" value="CYTOCHROME C OXIDASE SUBUNIT IV"/>
    <property type="match status" value="1"/>
</dbReference>
<dbReference type="Proteomes" id="UP000008912">
    <property type="component" value="Unassembled WGS sequence"/>
</dbReference>
<comment type="similarity">
    <text evidence="3 9">Belongs to the cytochrome c oxidase IV family.</text>
</comment>
<evidence type="ECO:0000256" key="1">
    <source>
        <dbReference type="ARBA" id="ARBA00004434"/>
    </source>
</evidence>
<dbReference type="Pfam" id="PF02936">
    <property type="entry name" value="COX4"/>
    <property type="match status" value="1"/>
</dbReference>
<keyword evidence="6 9" id="KW-1133">Transmembrane helix</keyword>
<keyword evidence="11" id="KW-1185">Reference proteome</keyword>
<proteinExistence type="inferred from homology"/>
<keyword evidence="8 9" id="KW-0472">Membrane</keyword>
<dbReference type="GeneTree" id="ENSGT00390000002407"/>
<dbReference type="PRINTS" id="PR01873">
    <property type="entry name" value="CYTCOXIDASE4"/>
</dbReference>
<dbReference type="AlphaFoldDB" id="A0A7N5JS77"/>
<evidence type="ECO:0000313" key="10">
    <source>
        <dbReference type="Ensembl" id="ENSAMEP00000029560.1"/>
    </source>
</evidence>
<dbReference type="FunFam" id="1.10.442.10:FF:000001">
    <property type="entry name" value="Cytochrome c oxidase subunit 4 isoform 1"/>
    <property type="match status" value="1"/>
</dbReference>
<evidence type="ECO:0000256" key="9">
    <source>
        <dbReference type="RuleBase" id="RU367145"/>
    </source>
</evidence>
<dbReference type="GO" id="GO:0005743">
    <property type="term" value="C:mitochondrial inner membrane"/>
    <property type="evidence" value="ECO:0007669"/>
    <property type="project" value="UniProtKB-SubCell"/>
</dbReference>
<dbReference type="GO" id="GO:0006123">
    <property type="term" value="P:mitochondrial electron transport, cytochrome c to oxygen"/>
    <property type="evidence" value="ECO:0007669"/>
    <property type="project" value="InterPro"/>
</dbReference>
<comment type="subcellular location">
    <subcellularLocation>
        <location evidence="1 9">Mitochondrion inner membrane</location>
        <topology evidence="1 9">Single-pass membrane protein</topology>
    </subcellularLocation>
</comment>
<reference evidence="10" key="2">
    <citation type="submission" date="2025-08" db="UniProtKB">
        <authorList>
            <consortium name="Ensembl"/>
        </authorList>
    </citation>
    <scope>IDENTIFICATION</scope>
</reference>
<sequence length="137" mass="15702">MLAVRAFRLLGKRAFSTSVCVRAHGHEVAKTADCTQPFYADDFLHPLPEIPYVQELSTQQKALKEKEKGSWSALSPEEKIELYHIKFDKTFPEMNKISNEWKTIFGVTAIILGFNAFLFIWQKMYILKPLPGTNVPL</sequence>
<keyword evidence="7 9" id="KW-0496">Mitochondrion</keyword>
<evidence type="ECO:0000256" key="8">
    <source>
        <dbReference type="ARBA" id="ARBA00023136"/>
    </source>
</evidence>
<evidence type="ECO:0000256" key="6">
    <source>
        <dbReference type="ARBA" id="ARBA00022989"/>
    </source>
</evidence>
<keyword evidence="4 9" id="KW-0812">Transmembrane</keyword>
<dbReference type="CDD" id="cd00922">
    <property type="entry name" value="Cyt_c_Oxidase_IV"/>
    <property type="match status" value="1"/>
</dbReference>
<evidence type="ECO:0000256" key="4">
    <source>
        <dbReference type="ARBA" id="ARBA00022692"/>
    </source>
</evidence>
<dbReference type="PANTHER" id="PTHR10707:SF12">
    <property type="entry name" value="CYTOCHROME C OXIDASE SUBUNIT 4 ISOFORM 1, MITOCHONDRIAL"/>
    <property type="match status" value="1"/>
</dbReference>
<feature type="transmembrane region" description="Helical" evidence="9">
    <location>
        <begin position="103"/>
        <end position="121"/>
    </location>
</feature>
<dbReference type="SUPFAM" id="SSF81406">
    <property type="entry name" value="Mitochondrial cytochrome c oxidase subunit IV"/>
    <property type="match status" value="1"/>
</dbReference>
<accession>A0A7N5JS77</accession>